<sequence length="131" mass="14498">MGKYKLLVFIICFSIIGIAGTLYVLTNISNSNSTVIGSDNRGYVTKEVYASNNPNQPKIAVITGIHPREKIAISPIESLIKNYASKHDIEITDYIIHVLDNPDKFTAEKITVNGLQHSISSQILKNQIINL</sequence>
<evidence type="ECO:0000256" key="1">
    <source>
        <dbReference type="SAM" id="Phobius"/>
    </source>
</evidence>
<reference evidence="2" key="1">
    <citation type="submission" date="2022-12" db="EMBL/GenBank/DDBJ databases">
        <title>Reclassification of two methanogenic archaea species isolated from the Kolyma lowland permafrost.</title>
        <authorList>
            <person name="Trubitsyn V.E."/>
            <person name="Rivkina E.M."/>
            <person name="Shcherbakova V.A."/>
        </authorList>
    </citation>
    <scope>NUCLEOTIDE SEQUENCE</scope>
    <source>
        <strain evidence="2">M2</strain>
        <strain evidence="3">MK4</strain>
    </source>
</reference>
<organism evidence="2 4">
    <name type="scientific">Methanobacterium veterum</name>
    <dbReference type="NCBI Taxonomy" id="408577"/>
    <lineage>
        <taxon>Archaea</taxon>
        <taxon>Methanobacteriati</taxon>
        <taxon>Methanobacteriota</taxon>
        <taxon>Methanomada group</taxon>
        <taxon>Methanobacteria</taxon>
        <taxon>Methanobacteriales</taxon>
        <taxon>Methanobacteriaceae</taxon>
        <taxon>Methanobacterium</taxon>
    </lineage>
</organism>
<dbReference type="Proteomes" id="UP001074446">
    <property type="component" value="Unassembled WGS sequence"/>
</dbReference>
<dbReference type="RefSeq" id="WP_052375952.1">
    <property type="nucleotide sequence ID" value="NZ_JAPVER010000020.1"/>
</dbReference>
<dbReference type="EMBL" id="JAPVES010000025">
    <property type="protein sequence ID" value="MCZ3371739.1"/>
    <property type="molecule type" value="Genomic_DNA"/>
</dbReference>
<dbReference type="SUPFAM" id="SSF53187">
    <property type="entry name" value="Zn-dependent exopeptidases"/>
    <property type="match status" value="1"/>
</dbReference>
<keyword evidence="1" id="KW-0812">Transmembrane</keyword>
<keyword evidence="4" id="KW-1185">Reference proteome</keyword>
<proteinExistence type="predicted"/>
<accession>A0A9E4ZXW8</accession>
<dbReference type="EMBL" id="JAPVER010000020">
    <property type="protein sequence ID" value="MCZ3366033.1"/>
    <property type="molecule type" value="Genomic_DNA"/>
</dbReference>
<name>A0A9E4ZXW8_9EURY</name>
<evidence type="ECO:0000313" key="3">
    <source>
        <dbReference type="EMBL" id="MCZ3371739.1"/>
    </source>
</evidence>
<dbReference type="Proteomes" id="UP001068021">
    <property type="component" value="Unassembled WGS sequence"/>
</dbReference>
<gene>
    <name evidence="3" type="ORF">O3H35_03745</name>
    <name evidence="2" type="ORF">O3H54_09100</name>
</gene>
<keyword evidence="1" id="KW-1133">Transmembrane helix</keyword>
<feature type="transmembrane region" description="Helical" evidence="1">
    <location>
        <begin position="6"/>
        <end position="25"/>
    </location>
</feature>
<evidence type="ECO:0000313" key="2">
    <source>
        <dbReference type="EMBL" id="MCZ3366033.1"/>
    </source>
</evidence>
<evidence type="ECO:0000313" key="4">
    <source>
        <dbReference type="Proteomes" id="UP001068021"/>
    </source>
</evidence>
<comment type="caution">
    <text evidence="2">The sequence shown here is derived from an EMBL/GenBank/DDBJ whole genome shotgun (WGS) entry which is preliminary data.</text>
</comment>
<dbReference type="AlphaFoldDB" id="A0A9E4ZXW8"/>
<keyword evidence="1" id="KW-0472">Membrane</keyword>
<protein>
    <submittedName>
        <fullName evidence="2">Uncharacterized protein</fullName>
    </submittedName>
</protein>